<dbReference type="PANTHER" id="PTHR40050:SF1">
    <property type="entry name" value="INNER SPORE COAT PROTEIN H"/>
    <property type="match status" value="1"/>
</dbReference>
<protein>
    <submittedName>
        <fullName evidence="2">Por secretion system C-terminal sorting domain-containing protein</fullName>
    </submittedName>
</protein>
<dbReference type="AlphaFoldDB" id="A0A1H9F3X1"/>
<organism evidence="2 3">
    <name type="scientific">Neolewinella agarilytica</name>
    <dbReference type="NCBI Taxonomy" id="478744"/>
    <lineage>
        <taxon>Bacteria</taxon>
        <taxon>Pseudomonadati</taxon>
        <taxon>Bacteroidota</taxon>
        <taxon>Saprospiria</taxon>
        <taxon>Saprospirales</taxon>
        <taxon>Lewinellaceae</taxon>
        <taxon>Neolewinella</taxon>
    </lineage>
</organism>
<sequence length="522" mass="59354">MLSAQTDFSSNLPIIIIDTEGDNIPDEPKVRASMKIIDNGPGQLNATIDDPAGYNGFIGIERRGSTSQTVFPKVGYGIETRDADGEDLNVSLLGFPEEEDWVLHGPYSDKSLIRNALAYHLAGQIMDYAPRIRLTELIIDGEYQGIYLFTERIKRDKNRVDISKLTPDENTGDDLTGGYILKLDKFTGETDDFPVQFTSRFNADTESEQTIRFLYHYPKPEDISANQRVYIENWMNRFEDALAGDQFLDSLNGYRQYVDLPSFVDFLIINEISRNVDGYRLSSYFSKDKDSKGGKLMMGPVWDFNLAFGNANYCGGAAARGWGYDFGINCPDDFWQLPFWWDRLREDPIFLDLLNDRWKSLRRNLFSDERLNGTIDSLVAEMGNAVDRNFNRWPVIGEAIWPNVFVGDTYEAEVVYLKNWLTERTNWMDGAIQTLTSTESALSFTPLQLSPNPTSGILKLSGLPTEQLEELRLYDLTGKLLKRLHRLSAAEQINLGQQVPGMYIVQARTAEGQVFTGRVLWQ</sequence>
<dbReference type="Pfam" id="PF18962">
    <property type="entry name" value="Por_Secre_tail"/>
    <property type="match status" value="1"/>
</dbReference>
<dbReference type="InterPro" id="IPR026444">
    <property type="entry name" value="Secre_tail"/>
</dbReference>
<dbReference type="InterPro" id="IPR014867">
    <property type="entry name" value="Spore_coat_CotH_CotH2/3/7"/>
</dbReference>
<evidence type="ECO:0000259" key="1">
    <source>
        <dbReference type="Pfam" id="PF18962"/>
    </source>
</evidence>
<dbReference type="PANTHER" id="PTHR40050">
    <property type="entry name" value="INNER SPORE COAT PROTEIN H"/>
    <property type="match status" value="1"/>
</dbReference>
<reference evidence="3" key="1">
    <citation type="submission" date="2016-10" db="EMBL/GenBank/DDBJ databases">
        <authorList>
            <person name="Varghese N."/>
            <person name="Submissions S."/>
        </authorList>
    </citation>
    <scope>NUCLEOTIDE SEQUENCE [LARGE SCALE GENOMIC DNA]</scope>
    <source>
        <strain evidence="3">DSM 24740</strain>
    </source>
</reference>
<dbReference type="EMBL" id="FOFB01000008">
    <property type="protein sequence ID" value="SEQ32615.1"/>
    <property type="molecule type" value="Genomic_DNA"/>
</dbReference>
<gene>
    <name evidence="2" type="ORF">SAMN05444359_10872</name>
</gene>
<dbReference type="InParanoid" id="A0A1H9F3X1"/>
<dbReference type="Pfam" id="PF08757">
    <property type="entry name" value="CotH"/>
    <property type="match status" value="1"/>
</dbReference>
<evidence type="ECO:0000313" key="3">
    <source>
        <dbReference type="Proteomes" id="UP000199021"/>
    </source>
</evidence>
<keyword evidence="3" id="KW-1185">Reference proteome</keyword>
<dbReference type="STRING" id="478744.SAMN05444359_10872"/>
<dbReference type="Proteomes" id="UP000199021">
    <property type="component" value="Unassembled WGS sequence"/>
</dbReference>
<accession>A0A1H9F3X1</accession>
<proteinExistence type="predicted"/>
<evidence type="ECO:0000313" key="2">
    <source>
        <dbReference type="EMBL" id="SEQ32615.1"/>
    </source>
</evidence>
<feature type="domain" description="Secretion system C-terminal sorting" evidence="1">
    <location>
        <begin position="451"/>
        <end position="514"/>
    </location>
</feature>
<name>A0A1H9F3X1_9BACT</name>
<dbReference type="NCBIfam" id="TIGR04183">
    <property type="entry name" value="Por_Secre_tail"/>
    <property type="match status" value="1"/>
</dbReference>